<feature type="transmembrane region" description="Helical" evidence="1">
    <location>
        <begin position="428"/>
        <end position="455"/>
    </location>
</feature>
<keyword evidence="1" id="KW-1133">Transmembrane helix</keyword>
<sequence>MKIWTEKKSLDLEKLIKNIDNNYNIQTINNIWKFDRKIKGPGGYCLEYSSYSDLHYPKFNQLIIYLKKIRDYVECNNCTEHLGKVFELLVNYLLEIIKLFLFECDFGIQVKHKNINLKKALNILSKKREYDDILKTIQNFIKLYEKSKFTYINLDVNKGITNSDIVISYFALRKIGEQLLKKDDNYKKYNNDNNILIKCTNIRSIRKAEQVILNRNNRKNKKRVYDRKDYRLTINDYIKNRRFILEKKGDIFFKSSKYKGCYLYNPIFVNNYLFISVKNNKKNFNLIIIDLRTKKLYHKYFSIMDIDTMDREDIVFIEFLSNKIVVCTKNTKFTYDKERYFVNEMSTNIRLLKVINKIKGYEYDFIFAISSIFTLISTGIYLYKGFKWILPIIIMVTILYRVIFNFLNKSNKDTSKKLDKGEMNIYCMIFAFLTVFIHILIGLSAIFVAVIPYLLNYI</sequence>
<keyword evidence="1" id="KW-0812">Transmembrane</keyword>
<feature type="transmembrane region" description="Helical" evidence="1">
    <location>
        <begin position="388"/>
        <end position="407"/>
    </location>
</feature>
<protein>
    <submittedName>
        <fullName evidence="2">Uncharacterized protein</fullName>
    </submittedName>
</protein>
<dbReference type="EMBL" id="CP120733">
    <property type="protein sequence ID" value="WFD08764.1"/>
    <property type="molecule type" value="Genomic_DNA"/>
</dbReference>
<reference evidence="2 3" key="1">
    <citation type="submission" date="2023-03" db="EMBL/GenBank/DDBJ databases">
        <title>Complete genome sequence of Tepidibacter sp. SWIR-1, isolated from a deep-sea hydrothermal vent.</title>
        <authorList>
            <person name="Li X."/>
        </authorList>
    </citation>
    <scope>NUCLEOTIDE SEQUENCE [LARGE SCALE GENOMIC DNA]</scope>
    <source>
        <strain evidence="2 3">SWIR-1</strain>
    </source>
</reference>
<keyword evidence="1" id="KW-0472">Membrane</keyword>
<dbReference type="RefSeq" id="WP_277730677.1">
    <property type="nucleotide sequence ID" value="NZ_CP120733.1"/>
</dbReference>
<organism evidence="2 3">
    <name type="scientific">Tepidibacter hydrothermalis</name>
    <dbReference type="NCBI Taxonomy" id="3036126"/>
    <lineage>
        <taxon>Bacteria</taxon>
        <taxon>Bacillati</taxon>
        <taxon>Bacillota</taxon>
        <taxon>Clostridia</taxon>
        <taxon>Peptostreptococcales</taxon>
        <taxon>Peptostreptococcaceae</taxon>
        <taxon>Tepidibacter</taxon>
    </lineage>
</organism>
<name>A0ABY8EAY6_9FIRM</name>
<dbReference type="Proteomes" id="UP001222800">
    <property type="component" value="Chromosome"/>
</dbReference>
<proteinExistence type="predicted"/>
<evidence type="ECO:0000313" key="3">
    <source>
        <dbReference type="Proteomes" id="UP001222800"/>
    </source>
</evidence>
<feature type="transmembrane region" description="Helical" evidence="1">
    <location>
        <begin position="363"/>
        <end position="382"/>
    </location>
</feature>
<accession>A0ABY8EAY6</accession>
<keyword evidence="3" id="KW-1185">Reference proteome</keyword>
<evidence type="ECO:0000256" key="1">
    <source>
        <dbReference type="SAM" id="Phobius"/>
    </source>
</evidence>
<gene>
    <name evidence="2" type="ORF">P4S50_10175</name>
</gene>
<evidence type="ECO:0000313" key="2">
    <source>
        <dbReference type="EMBL" id="WFD08764.1"/>
    </source>
</evidence>